<name>A0AAD4LSW6_9AGAM</name>
<proteinExistence type="predicted"/>
<dbReference type="AlphaFoldDB" id="A0AAD4LSW6"/>
<dbReference type="EMBL" id="JAKELL010000001">
    <property type="protein sequence ID" value="KAH9001275.1"/>
    <property type="molecule type" value="Genomic_DNA"/>
</dbReference>
<accession>A0AAD4LSW6</accession>
<keyword evidence="2" id="KW-1185">Reference proteome</keyword>
<protein>
    <submittedName>
        <fullName evidence="1">Uncharacterized protein</fullName>
    </submittedName>
</protein>
<dbReference type="Proteomes" id="UP001201163">
    <property type="component" value="Unassembled WGS sequence"/>
</dbReference>
<evidence type="ECO:0000313" key="1">
    <source>
        <dbReference type="EMBL" id="KAH9001275.1"/>
    </source>
</evidence>
<comment type="caution">
    <text evidence="1">The sequence shown here is derived from an EMBL/GenBank/DDBJ whole genome shotgun (WGS) entry which is preliminary data.</text>
</comment>
<sequence length="83" mass="9569">MCHRHLSFKKSTACGHLILTEERNVDCQDPQCYNSAVHPPDCAARSGRARAPCQCRRYYTQPIRVVHRDELQTKCPRCSSRHS</sequence>
<reference evidence="1" key="1">
    <citation type="submission" date="2022-01" db="EMBL/GenBank/DDBJ databases">
        <title>Comparative genomics reveals a dynamic genome evolution in the ectomycorrhizal milk-cap (Lactarius) mushrooms.</title>
        <authorList>
            <consortium name="DOE Joint Genome Institute"/>
            <person name="Lebreton A."/>
            <person name="Tang N."/>
            <person name="Kuo A."/>
            <person name="LaButti K."/>
            <person name="Drula E."/>
            <person name="Barry K."/>
            <person name="Clum A."/>
            <person name="Lipzen A."/>
            <person name="Mousain D."/>
            <person name="Ng V."/>
            <person name="Wang R."/>
            <person name="Wang X."/>
            <person name="Dai Y."/>
            <person name="Henrissat B."/>
            <person name="Grigoriev I.V."/>
            <person name="Guerin-Laguette A."/>
            <person name="Yu F."/>
            <person name="Martin F.M."/>
        </authorList>
    </citation>
    <scope>NUCLEOTIDE SEQUENCE</scope>
    <source>
        <strain evidence="1">QP</strain>
    </source>
</reference>
<organism evidence="1 2">
    <name type="scientific">Lactarius akahatsu</name>
    <dbReference type="NCBI Taxonomy" id="416441"/>
    <lineage>
        <taxon>Eukaryota</taxon>
        <taxon>Fungi</taxon>
        <taxon>Dikarya</taxon>
        <taxon>Basidiomycota</taxon>
        <taxon>Agaricomycotina</taxon>
        <taxon>Agaricomycetes</taxon>
        <taxon>Russulales</taxon>
        <taxon>Russulaceae</taxon>
        <taxon>Lactarius</taxon>
    </lineage>
</organism>
<gene>
    <name evidence="1" type="ORF">EDB92DRAFT_1825690</name>
</gene>
<evidence type="ECO:0000313" key="2">
    <source>
        <dbReference type="Proteomes" id="UP001201163"/>
    </source>
</evidence>